<keyword evidence="4" id="KW-1003">Cell membrane</keyword>
<protein>
    <submittedName>
        <fullName evidence="10">ABC transporter ATP-binding protein</fullName>
    </submittedName>
</protein>
<evidence type="ECO:0000256" key="1">
    <source>
        <dbReference type="ARBA" id="ARBA00004417"/>
    </source>
</evidence>
<dbReference type="GO" id="GO:0015833">
    <property type="term" value="P:peptide transport"/>
    <property type="evidence" value="ECO:0007669"/>
    <property type="project" value="InterPro"/>
</dbReference>
<dbReference type="NCBIfam" id="TIGR01727">
    <property type="entry name" value="oligo_HPY"/>
    <property type="match status" value="1"/>
</dbReference>
<dbReference type="FunFam" id="3.40.50.300:FF:000016">
    <property type="entry name" value="Oligopeptide ABC transporter ATP-binding component"/>
    <property type="match status" value="1"/>
</dbReference>
<evidence type="ECO:0000259" key="9">
    <source>
        <dbReference type="PROSITE" id="PS50893"/>
    </source>
</evidence>
<sequence>MAPVLSVRGLTTVFGTGETALRALDGVDLTVHQGEIVALVGESGSGKSLTGFSINGLLPGNAKVTGGSIRLGDTDLRALTPRQMRGIRGKQVGMIFQDPMMTLNPVLRVETQMRDALRAHSPLPRGEVRARLVQALAEVGIAAPEQRLRAWPHELSGGMRQRVAIATALLHSPQLVIADEPTTALDVTIQGQILALAQRLCRDRGTALVWITHDLAVVAGIADRVSVMYAGRVVEEGPVDAVLDTPAHPYTRGLIDSVAASQPKGARLPMIPGRMPLLSDLPQGCAFAPRCARRSALCISERPEPRATGAGQTVRCHHPLTEPAGAAA</sequence>
<dbReference type="PANTHER" id="PTHR43297:SF2">
    <property type="entry name" value="DIPEPTIDE TRANSPORT ATP-BINDING PROTEIN DPPD"/>
    <property type="match status" value="1"/>
</dbReference>
<evidence type="ECO:0000256" key="4">
    <source>
        <dbReference type="ARBA" id="ARBA00022475"/>
    </source>
</evidence>
<evidence type="ECO:0000256" key="6">
    <source>
        <dbReference type="ARBA" id="ARBA00022840"/>
    </source>
</evidence>
<dbReference type="InterPro" id="IPR017871">
    <property type="entry name" value="ABC_transporter-like_CS"/>
</dbReference>
<dbReference type="CDD" id="cd03257">
    <property type="entry name" value="ABC_NikE_OppD_transporters"/>
    <property type="match status" value="1"/>
</dbReference>
<dbReference type="EMBL" id="JAAIKE010000003">
    <property type="protein sequence ID" value="NEX46699.1"/>
    <property type="molecule type" value="Genomic_DNA"/>
</dbReference>
<evidence type="ECO:0000313" key="10">
    <source>
        <dbReference type="EMBL" id="NEX46699.1"/>
    </source>
</evidence>
<accession>A0A6B3RUM1</accession>
<dbReference type="RefSeq" id="WP_164611657.1">
    <property type="nucleotide sequence ID" value="NZ_JAAIKE010000003.1"/>
</dbReference>
<evidence type="ECO:0000256" key="2">
    <source>
        <dbReference type="ARBA" id="ARBA00005417"/>
    </source>
</evidence>
<keyword evidence="7" id="KW-0472">Membrane</keyword>
<dbReference type="PROSITE" id="PS50893">
    <property type="entry name" value="ABC_TRANSPORTER_2"/>
    <property type="match status" value="1"/>
</dbReference>
<dbReference type="SMART" id="SM00382">
    <property type="entry name" value="AAA"/>
    <property type="match status" value="1"/>
</dbReference>
<reference evidence="10 11" key="1">
    <citation type="submission" date="2020-02" db="EMBL/GenBank/DDBJ databases">
        <title>Rhodobacter algicola sp. nov., isolated from microalga culture.</title>
        <authorList>
            <person name="Park C.-Y."/>
        </authorList>
    </citation>
    <scope>NUCLEOTIDE SEQUENCE [LARGE SCALE GENOMIC DNA]</scope>
    <source>
        <strain evidence="10 11">ETT8</strain>
    </source>
</reference>
<dbReference type="SUPFAM" id="SSF52540">
    <property type="entry name" value="P-loop containing nucleoside triphosphate hydrolases"/>
    <property type="match status" value="1"/>
</dbReference>
<dbReference type="GO" id="GO:0005524">
    <property type="term" value="F:ATP binding"/>
    <property type="evidence" value="ECO:0007669"/>
    <property type="project" value="UniProtKB-KW"/>
</dbReference>
<evidence type="ECO:0000256" key="5">
    <source>
        <dbReference type="ARBA" id="ARBA00022741"/>
    </source>
</evidence>
<evidence type="ECO:0000313" key="11">
    <source>
        <dbReference type="Proteomes" id="UP000481421"/>
    </source>
</evidence>
<keyword evidence="5" id="KW-0547">Nucleotide-binding</keyword>
<comment type="subcellular location">
    <subcellularLocation>
        <location evidence="1">Cell inner membrane</location>
        <topology evidence="1">Peripheral membrane protein</topology>
    </subcellularLocation>
</comment>
<dbReference type="AlphaFoldDB" id="A0A6B3RUM1"/>
<dbReference type="GO" id="GO:0005886">
    <property type="term" value="C:plasma membrane"/>
    <property type="evidence" value="ECO:0007669"/>
    <property type="project" value="UniProtKB-SubCell"/>
</dbReference>
<evidence type="ECO:0000256" key="3">
    <source>
        <dbReference type="ARBA" id="ARBA00022448"/>
    </source>
</evidence>
<feature type="domain" description="ABC transporter" evidence="9">
    <location>
        <begin position="5"/>
        <end position="255"/>
    </location>
</feature>
<dbReference type="PROSITE" id="PS00211">
    <property type="entry name" value="ABC_TRANSPORTER_1"/>
    <property type="match status" value="1"/>
</dbReference>
<dbReference type="InterPro" id="IPR013563">
    <property type="entry name" value="Oligopep_ABC_C"/>
</dbReference>
<name>A0A6B3RUM1_9RHOB</name>
<comment type="caution">
    <text evidence="10">The sequence shown here is derived from an EMBL/GenBank/DDBJ whole genome shotgun (WGS) entry which is preliminary data.</text>
</comment>
<evidence type="ECO:0000256" key="7">
    <source>
        <dbReference type="ARBA" id="ARBA00023136"/>
    </source>
</evidence>
<dbReference type="Pfam" id="PF08352">
    <property type="entry name" value="oligo_HPY"/>
    <property type="match status" value="1"/>
</dbReference>
<proteinExistence type="inferred from homology"/>
<dbReference type="PANTHER" id="PTHR43297">
    <property type="entry name" value="OLIGOPEPTIDE TRANSPORT ATP-BINDING PROTEIN APPD"/>
    <property type="match status" value="1"/>
</dbReference>
<keyword evidence="6 10" id="KW-0067">ATP-binding</keyword>
<dbReference type="GO" id="GO:0055085">
    <property type="term" value="P:transmembrane transport"/>
    <property type="evidence" value="ECO:0007669"/>
    <property type="project" value="UniProtKB-ARBA"/>
</dbReference>
<keyword evidence="11" id="KW-1185">Reference proteome</keyword>
<organism evidence="10 11">
    <name type="scientific">Pseudotabrizicola algicola</name>
    <dbReference type="NCBI Taxonomy" id="2709381"/>
    <lineage>
        <taxon>Bacteria</taxon>
        <taxon>Pseudomonadati</taxon>
        <taxon>Pseudomonadota</taxon>
        <taxon>Alphaproteobacteria</taxon>
        <taxon>Rhodobacterales</taxon>
        <taxon>Paracoccaceae</taxon>
        <taxon>Pseudotabrizicola</taxon>
    </lineage>
</organism>
<gene>
    <name evidence="10" type="ORF">G3572_10815</name>
</gene>
<dbReference type="InterPro" id="IPR050388">
    <property type="entry name" value="ABC_Ni/Peptide_Import"/>
</dbReference>
<dbReference type="InterPro" id="IPR003593">
    <property type="entry name" value="AAA+_ATPase"/>
</dbReference>
<dbReference type="Pfam" id="PF00005">
    <property type="entry name" value="ABC_tran"/>
    <property type="match status" value="1"/>
</dbReference>
<comment type="similarity">
    <text evidence="2">Belongs to the ABC transporter superfamily.</text>
</comment>
<dbReference type="Gene3D" id="3.40.50.300">
    <property type="entry name" value="P-loop containing nucleotide triphosphate hydrolases"/>
    <property type="match status" value="1"/>
</dbReference>
<keyword evidence="3" id="KW-0813">Transport</keyword>
<dbReference type="InterPro" id="IPR027417">
    <property type="entry name" value="P-loop_NTPase"/>
</dbReference>
<feature type="region of interest" description="Disordered" evidence="8">
    <location>
        <begin position="307"/>
        <end position="328"/>
    </location>
</feature>
<dbReference type="Proteomes" id="UP000481421">
    <property type="component" value="Unassembled WGS sequence"/>
</dbReference>
<evidence type="ECO:0000256" key="8">
    <source>
        <dbReference type="SAM" id="MobiDB-lite"/>
    </source>
</evidence>
<dbReference type="GO" id="GO:0016887">
    <property type="term" value="F:ATP hydrolysis activity"/>
    <property type="evidence" value="ECO:0007669"/>
    <property type="project" value="InterPro"/>
</dbReference>
<dbReference type="InterPro" id="IPR003439">
    <property type="entry name" value="ABC_transporter-like_ATP-bd"/>
</dbReference>